<evidence type="ECO:0000313" key="2">
    <source>
        <dbReference type="Proteomes" id="UP001164539"/>
    </source>
</evidence>
<organism evidence="1 2">
    <name type="scientific">Melia azedarach</name>
    <name type="common">Chinaberry tree</name>
    <dbReference type="NCBI Taxonomy" id="155640"/>
    <lineage>
        <taxon>Eukaryota</taxon>
        <taxon>Viridiplantae</taxon>
        <taxon>Streptophyta</taxon>
        <taxon>Embryophyta</taxon>
        <taxon>Tracheophyta</taxon>
        <taxon>Spermatophyta</taxon>
        <taxon>Magnoliopsida</taxon>
        <taxon>eudicotyledons</taxon>
        <taxon>Gunneridae</taxon>
        <taxon>Pentapetalae</taxon>
        <taxon>rosids</taxon>
        <taxon>malvids</taxon>
        <taxon>Sapindales</taxon>
        <taxon>Meliaceae</taxon>
        <taxon>Melia</taxon>
    </lineage>
</organism>
<dbReference type="EMBL" id="CM051402">
    <property type="protein sequence ID" value="KAJ4711346.1"/>
    <property type="molecule type" value="Genomic_DNA"/>
</dbReference>
<protein>
    <submittedName>
        <fullName evidence="1">Ribonuclease</fullName>
    </submittedName>
</protein>
<comment type="caution">
    <text evidence="1">The sequence shown here is derived from an EMBL/GenBank/DDBJ whole genome shotgun (WGS) entry which is preliminary data.</text>
</comment>
<reference evidence="1 2" key="1">
    <citation type="journal article" date="2023" name="Science">
        <title>Complex scaffold remodeling in plant triterpene biosynthesis.</title>
        <authorList>
            <person name="De La Pena R."/>
            <person name="Hodgson H."/>
            <person name="Liu J.C."/>
            <person name="Stephenson M.J."/>
            <person name="Martin A.C."/>
            <person name="Owen C."/>
            <person name="Harkess A."/>
            <person name="Leebens-Mack J."/>
            <person name="Jimenez L.E."/>
            <person name="Osbourn A."/>
            <person name="Sattely E.S."/>
        </authorList>
    </citation>
    <scope>NUCLEOTIDE SEQUENCE [LARGE SCALE GENOMIC DNA]</scope>
    <source>
        <strain evidence="2">cv. JPN11</strain>
        <tissue evidence="1">Leaf</tissue>
    </source>
</reference>
<keyword evidence="2" id="KW-1185">Reference proteome</keyword>
<proteinExistence type="predicted"/>
<name>A0ACC1XJM5_MELAZ</name>
<accession>A0ACC1XJM5</accession>
<dbReference type="Proteomes" id="UP001164539">
    <property type="component" value="Chromosome 9"/>
</dbReference>
<sequence>MISNSKHSIFIKVLMIQCPIPIGLDRIVTQIELAATQQQEKPATNFSIHGLWPNYNNASWPENSDPQNPYKESQITNLNPRMQVSWPTLSCPSANGSKFWKHERDKHGTCSESVLDQHDYFERARPQRQRRSSANP</sequence>
<evidence type="ECO:0000313" key="1">
    <source>
        <dbReference type="EMBL" id="KAJ4711346.1"/>
    </source>
</evidence>
<gene>
    <name evidence="1" type="ORF">OWV82_017382</name>
</gene>